<gene>
    <name evidence="2" type="ORF">PR048_031657</name>
</gene>
<evidence type="ECO:0008006" key="4">
    <source>
        <dbReference type="Google" id="ProtNLM"/>
    </source>
</evidence>
<evidence type="ECO:0000256" key="1">
    <source>
        <dbReference type="SAM" id="Phobius"/>
    </source>
</evidence>
<name>A0ABQ9G8P7_9NEOP</name>
<evidence type="ECO:0000313" key="3">
    <source>
        <dbReference type="Proteomes" id="UP001159363"/>
    </source>
</evidence>
<keyword evidence="3" id="KW-1185">Reference proteome</keyword>
<proteinExistence type="predicted"/>
<accession>A0ABQ9G8P7</accession>
<keyword evidence="1" id="KW-0472">Membrane</keyword>
<evidence type="ECO:0000313" key="2">
    <source>
        <dbReference type="EMBL" id="KAJ8867852.1"/>
    </source>
</evidence>
<dbReference type="Proteomes" id="UP001159363">
    <property type="component" value="Chromosome 14"/>
</dbReference>
<reference evidence="2 3" key="1">
    <citation type="submission" date="2023-02" db="EMBL/GenBank/DDBJ databases">
        <title>LHISI_Scaffold_Assembly.</title>
        <authorList>
            <person name="Stuart O.P."/>
            <person name="Cleave R."/>
            <person name="Magrath M.J.L."/>
            <person name="Mikheyev A.S."/>
        </authorList>
    </citation>
    <scope>NUCLEOTIDE SEQUENCE [LARGE SCALE GENOMIC DNA]</scope>
    <source>
        <strain evidence="2">Daus_M_001</strain>
        <tissue evidence="2">Leg muscle</tissue>
    </source>
</reference>
<protein>
    <recommendedName>
        <fullName evidence="4">Peroxin-14</fullName>
    </recommendedName>
</protein>
<keyword evidence="1" id="KW-0812">Transmembrane</keyword>
<sequence length="126" mass="14271">MPSPHTSLMMPPLLPVVTPWSRFRDIGNTVALLTGLIYAVYMLYKRYIEPYLFKTVQQKSKEELFIEIKTELLKSVGDLKCDLGRVSTELSSVQQQQLAVQCVDVSDNLRNLKAEVASLKALLLSR</sequence>
<organism evidence="2 3">
    <name type="scientific">Dryococelus australis</name>
    <dbReference type="NCBI Taxonomy" id="614101"/>
    <lineage>
        <taxon>Eukaryota</taxon>
        <taxon>Metazoa</taxon>
        <taxon>Ecdysozoa</taxon>
        <taxon>Arthropoda</taxon>
        <taxon>Hexapoda</taxon>
        <taxon>Insecta</taxon>
        <taxon>Pterygota</taxon>
        <taxon>Neoptera</taxon>
        <taxon>Polyneoptera</taxon>
        <taxon>Phasmatodea</taxon>
        <taxon>Verophasmatodea</taxon>
        <taxon>Anareolatae</taxon>
        <taxon>Phasmatidae</taxon>
        <taxon>Eurycanthinae</taxon>
        <taxon>Dryococelus</taxon>
    </lineage>
</organism>
<dbReference type="EMBL" id="JARBHB010000015">
    <property type="protein sequence ID" value="KAJ8867852.1"/>
    <property type="molecule type" value="Genomic_DNA"/>
</dbReference>
<comment type="caution">
    <text evidence="2">The sequence shown here is derived from an EMBL/GenBank/DDBJ whole genome shotgun (WGS) entry which is preliminary data.</text>
</comment>
<keyword evidence="1" id="KW-1133">Transmembrane helix</keyword>
<feature type="transmembrane region" description="Helical" evidence="1">
    <location>
        <begin position="26"/>
        <end position="44"/>
    </location>
</feature>